<dbReference type="SUPFAM" id="SSF53067">
    <property type="entry name" value="Actin-like ATPase domain"/>
    <property type="match status" value="1"/>
</dbReference>
<proteinExistence type="inferred from homology"/>
<dbReference type="CDD" id="cd23763">
    <property type="entry name" value="ASKHA_ATPase_ROK"/>
    <property type="match status" value="1"/>
</dbReference>
<organism evidence="2 3">
    <name type="scientific">Mucilaginibacter psychrotolerans</name>
    <dbReference type="NCBI Taxonomy" id="1524096"/>
    <lineage>
        <taxon>Bacteria</taxon>
        <taxon>Pseudomonadati</taxon>
        <taxon>Bacteroidota</taxon>
        <taxon>Sphingobacteriia</taxon>
        <taxon>Sphingobacteriales</taxon>
        <taxon>Sphingobacteriaceae</taxon>
        <taxon>Mucilaginibacter</taxon>
    </lineage>
</organism>
<evidence type="ECO:0000313" key="3">
    <source>
        <dbReference type="Proteomes" id="UP000297540"/>
    </source>
</evidence>
<keyword evidence="3" id="KW-1185">Reference proteome</keyword>
<name>A0A4Y8SKB5_9SPHI</name>
<evidence type="ECO:0000313" key="2">
    <source>
        <dbReference type="EMBL" id="TFF39318.1"/>
    </source>
</evidence>
<dbReference type="Proteomes" id="UP000297540">
    <property type="component" value="Unassembled WGS sequence"/>
</dbReference>
<dbReference type="Pfam" id="PF00480">
    <property type="entry name" value="ROK"/>
    <property type="match status" value="1"/>
</dbReference>
<dbReference type="Gene3D" id="3.30.420.40">
    <property type="match status" value="2"/>
</dbReference>
<evidence type="ECO:0000256" key="1">
    <source>
        <dbReference type="ARBA" id="ARBA00006479"/>
    </source>
</evidence>
<dbReference type="InterPro" id="IPR043129">
    <property type="entry name" value="ATPase_NBD"/>
</dbReference>
<dbReference type="PANTHER" id="PTHR18964">
    <property type="entry name" value="ROK (REPRESSOR, ORF, KINASE) FAMILY"/>
    <property type="match status" value="1"/>
</dbReference>
<protein>
    <submittedName>
        <fullName evidence="2">ROK family protein</fullName>
    </submittedName>
</protein>
<comment type="caution">
    <text evidence="2">The sequence shown here is derived from an EMBL/GenBank/DDBJ whole genome shotgun (WGS) entry which is preliminary data.</text>
</comment>
<accession>A0A4Y8SKB5</accession>
<dbReference type="PANTHER" id="PTHR18964:SF149">
    <property type="entry name" value="BIFUNCTIONAL UDP-N-ACETYLGLUCOSAMINE 2-EPIMERASE_N-ACETYLMANNOSAMINE KINASE"/>
    <property type="match status" value="1"/>
</dbReference>
<sequence>MAEIKIIGIDLGATNVRGAVVENGRVSVIQALQINSEGTVEEVLISIYEVIDRLLTYGGVMAIGIGVPSIVDVDEGIVYNVLNIPSWKEVHLKKTLQERYDLPVYVNNDANCFAVGEYYYGKGKGCSSMIGLTMGTGLGAGAIINRHLYAGANCGAGEFGFIPYEHNLLEYHASGSFFTITKGVNGQQAFEDAQKGDSAALKLYQEFGKHVGYAIKMVMYTYDPQLIVLGGSARHGFEFFKATMWEEINTFAFPGSVQKIRIEVSELQNSGIVGAAALYLDSLA</sequence>
<reference evidence="2 3" key="1">
    <citation type="journal article" date="2017" name="Int. J. Syst. Evol. Microbiol.">
        <title>Mucilaginibacterpsychrotolerans sp. nov., isolated from peatlands.</title>
        <authorList>
            <person name="Deng Y."/>
            <person name="Shen L."/>
            <person name="Xu B."/>
            <person name="Liu Y."/>
            <person name="Gu Z."/>
            <person name="Liu H."/>
            <person name="Zhou Y."/>
        </authorList>
    </citation>
    <scope>NUCLEOTIDE SEQUENCE [LARGE SCALE GENOMIC DNA]</scope>
    <source>
        <strain evidence="2 3">NH7-4</strain>
    </source>
</reference>
<dbReference type="OrthoDB" id="9810372at2"/>
<dbReference type="InterPro" id="IPR000600">
    <property type="entry name" value="ROK"/>
</dbReference>
<dbReference type="RefSeq" id="WP_133227565.1">
    <property type="nucleotide sequence ID" value="NZ_SOZE01000004.1"/>
</dbReference>
<dbReference type="AlphaFoldDB" id="A0A4Y8SKB5"/>
<gene>
    <name evidence="2" type="ORF">E2R66_06775</name>
</gene>
<dbReference type="EMBL" id="SOZE01000004">
    <property type="protein sequence ID" value="TFF39318.1"/>
    <property type="molecule type" value="Genomic_DNA"/>
</dbReference>
<comment type="similarity">
    <text evidence="1">Belongs to the ROK (NagC/XylR) family.</text>
</comment>